<gene>
    <name evidence="1" type="ORF">BJ138DRAFT_643100</name>
</gene>
<protein>
    <submittedName>
        <fullName evidence="1">OPT oligopeptide transporter protein-domain-containing protein</fullName>
    </submittedName>
</protein>
<reference evidence="1" key="1">
    <citation type="journal article" date="2021" name="New Phytol.">
        <title>Evolutionary innovations through gain and loss of genes in the ectomycorrhizal Boletales.</title>
        <authorList>
            <person name="Wu G."/>
            <person name="Miyauchi S."/>
            <person name="Morin E."/>
            <person name="Kuo A."/>
            <person name="Drula E."/>
            <person name="Varga T."/>
            <person name="Kohler A."/>
            <person name="Feng B."/>
            <person name="Cao Y."/>
            <person name="Lipzen A."/>
            <person name="Daum C."/>
            <person name="Hundley H."/>
            <person name="Pangilinan J."/>
            <person name="Johnson J."/>
            <person name="Barry K."/>
            <person name="LaButti K."/>
            <person name="Ng V."/>
            <person name="Ahrendt S."/>
            <person name="Min B."/>
            <person name="Choi I.G."/>
            <person name="Park H."/>
            <person name="Plett J.M."/>
            <person name="Magnuson J."/>
            <person name="Spatafora J.W."/>
            <person name="Nagy L.G."/>
            <person name="Henrissat B."/>
            <person name="Grigoriev I.V."/>
            <person name="Yang Z.L."/>
            <person name="Xu J."/>
            <person name="Martin F.M."/>
        </authorList>
    </citation>
    <scope>NUCLEOTIDE SEQUENCE</scope>
    <source>
        <strain evidence="1">ATCC 28755</strain>
    </source>
</reference>
<evidence type="ECO:0000313" key="1">
    <source>
        <dbReference type="EMBL" id="KAH7906357.1"/>
    </source>
</evidence>
<comment type="caution">
    <text evidence="1">The sequence shown here is derived from an EMBL/GenBank/DDBJ whole genome shotgun (WGS) entry which is preliminary data.</text>
</comment>
<dbReference type="Proteomes" id="UP000790377">
    <property type="component" value="Unassembled WGS sequence"/>
</dbReference>
<evidence type="ECO:0000313" key="2">
    <source>
        <dbReference type="Proteomes" id="UP000790377"/>
    </source>
</evidence>
<name>A0ACB7ZZQ4_9AGAM</name>
<sequence length="726" mass="82386">MLGIIYTSENDSPYPEVRAAVANTDDPLMPVNTIRAWTIGMLLAIIIPGLNQFFYLRYPAPVMSATVGQLISFPLGRAWARFIPEWTIFGASINTGPFTIKEHVLATVMGTVGYQSTYGTDVIAVQRFVYHQNFSFAYQWAMVMSTQLIGFSMGGMLRRFLVEPASMIWPSQLVFCALFNTLHTTCYFRDEDQNKMSRERFFVYVLIGGCVWYFVPGYLFQALSYFSWVCWIFPDNVVVNQLFGYQSGLGMSLLTFDWVQISYIGSPLATPWWAEMNVLAGFVIFYWILTPVLYYTNTWYGAYLPLLSRTTFDNRGDSYNFSHILTPDNRLNLSAYENYSPLFLSTTNAMSYGLTFASITSTLMHAILFYRKQIWAHFRRSMQEQADIHAQLMSKYRQVPDLWYICLLAVTVILGIICVEVWPTDFPVWALLFAIFLAVIYMIPIGMVEAITNQQVALNVLAEVIVGYTLPGRPLAMMMFKTWGFITMTQALQFASDLKLGHYMKIPPRTMFLAQVSASAVSATVQLGVQSWMLSNIPDICSLHQKNGFICPFTWAFSNASIIWGVIGPQRQFSAGQLYNSLLWFFVAGAVFPLITWMISIKWPSSFLRYINFPVIFTGTVLMPPATALNFVPWAVVGFIFQYIIRRRHFSWWAKYNYVLSAALDCGVAVGVLLIFFLLQLPKNGAIGATTIATWWGNNVFLNTADGRAEAYLPIPDGGTFGPTKW</sequence>
<dbReference type="EMBL" id="MU268031">
    <property type="protein sequence ID" value="KAH7906357.1"/>
    <property type="molecule type" value="Genomic_DNA"/>
</dbReference>
<organism evidence="1 2">
    <name type="scientific">Hygrophoropsis aurantiaca</name>
    <dbReference type="NCBI Taxonomy" id="72124"/>
    <lineage>
        <taxon>Eukaryota</taxon>
        <taxon>Fungi</taxon>
        <taxon>Dikarya</taxon>
        <taxon>Basidiomycota</taxon>
        <taxon>Agaricomycotina</taxon>
        <taxon>Agaricomycetes</taxon>
        <taxon>Agaricomycetidae</taxon>
        <taxon>Boletales</taxon>
        <taxon>Coniophorineae</taxon>
        <taxon>Hygrophoropsidaceae</taxon>
        <taxon>Hygrophoropsis</taxon>
    </lineage>
</organism>
<proteinExistence type="predicted"/>
<accession>A0ACB7ZZQ4</accession>
<keyword evidence="2" id="KW-1185">Reference proteome</keyword>